<dbReference type="EMBL" id="KE145358">
    <property type="protein sequence ID" value="EPE33012.1"/>
    <property type="molecule type" value="Genomic_DNA"/>
</dbReference>
<dbReference type="AlphaFoldDB" id="S3D3E6"/>
<dbReference type="eggNOG" id="ENOG502SWGH">
    <property type="taxonomic scope" value="Eukaryota"/>
</dbReference>
<dbReference type="Proteomes" id="UP000016922">
    <property type="component" value="Unassembled WGS sequence"/>
</dbReference>
<feature type="compositionally biased region" description="Polar residues" evidence="1">
    <location>
        <begin position="191"/>
        <end position="201"/>
    </location>
</feature>
<organism evidence="2 3">
    <name type="scientific">Glarea lozoyensis (strain ATCC 20868 / MF5171)</name>
    <dbReference type="NCBI Taxonomy" id="1116229"/>
    <lineage>
        <taxon>Eukaryota</taxon>
        <taxon>Fungi</taxon>
        <taxon>Dikarya</taxon>
        <taxon>Ascomycota</taxon>
        <taxon>Pezizomycotina</taxon>
        <taxon>Leotiomycetes</taxon>
        <taxon>Helotiales</taxon>
        <taxon>Helotiaceae</taxon>
        <taxon>Glarea</taxon>
    </lineage>
</organism>
<feature type="compositionally biased region" description="Pro residues" evidence="1">
    <location>
        <begin position="103"/>
        <end position="113"/>
    </location>
</feature>
<dbReference type="GeneID" id="19465078"/>
<proteinExistence type="predicted"/>
<protein>
    <submittedName>
        <fullName evidence="2">Uncharacterized protein</fullName>
    </submittedName>
</protein>
<name>S3D3E6_GLAL2</name>
<sequence>MAQDAPARPKQPLDVLQSMLNAVLIETGRALKGSNKEGGKAQVGATRTQSTIPTIIEQFQQALDDLEIDILQSKSVLQRDLEECRSKRLALENPIPVAEKAPEPTPTPAPKPVSPTIAMNRAPSQSKTLQQPHQSPKPSKSPEIKKEPLNKSPESVRPVVKVPEPIPDPPKESIVTAPEPPKPASKPLQMPSPQASTQASGDNKIIGLGINTENTQNDPSNSAIQDSSIDSLFDIPNDNDDNIDMDFDNMDFSFAINSQDQTQTQSNDFDLSTFGNMSQDQNVTNNGTGATNISQDTSNNTNSNGNKQLTDSFDLDNVGGDDNMDLDLTMFGADDSVFDDMFVDGGGLSAGGGGEMEHGNFDNNFFGLEN</sequence>
<dbReference type="OrthoDB" id="5409998at2759"/>
<dbReference type="RefSeq" id="XP_008079629.1">
    <property type="nucleotide sequence ID" value="XM_008081438.1"/>
</dbReference>
<dbReference type="HOGENOM" id="CLU_891859_0_0_1"/>
<evidence type="ECO:0000313" key="3">
    <source>
        <dbReference type="Proteomes" id="UP000016922"/>
    </source>
</evidence>
<evidence type="ECO:0000256" key="1">
    <source>
        <dbReference type="SAM" id="MobiDB-lite"/>
    </source>
</evidence>
<evidence type="ECO:0000313" key="2">
    <source>
        <dbReference type="EMBL" id="EPE33012.1"/>
    </source>
</evidence>
<dbReference type="OMA" id="QADGMDF"/>
<feature type="compositionally biased region" description="Polar residues" evidence="1">
    <location>
        <begin position="279"/>
        <end position="311"/>
    </location>
</feature>
<reference evidence="2 3" key="1">
    <citation type="journal article" date="2013" name="BMC Genomics">
        <title>Genomics-driven discovery of the pneumocandin biosynthetic gene cluster in the fungus Glarea lozoyensis.</title>
        <authorList>
            <person name="Chen L."/>
            <person name="Yue Q."/>
            <person name="Zhang X."/>
            <person name="Xiang M."/>
            <person name="Wang C."/>
            <person name="Li S."/>
            <person name="Che Y."/>
            <person name="Ortiz-Lopez F.J."/>
            <person name="Bills G.F."/>
            <person name="Liu X."/>
            <person name="An Z."/>
        </authorList>
    </citation>
    <scope>NUCLEOTIDE SEQUENCE [LARGE SCALE GENOMIC DNA]</scope>
    <source>
        <strain evidence="3">ATCC 20868 / MF5171</strain>
    </source>
</reference>
<keyword evidence="3" id="KW-1185">Reference proteome</keyword>
<dbReference type="KEGG" id="glz:GLAREA_06024"/>
<feature type="region of interest" description="Disordered" evidence="1">
    <location>
        <begin position="88"/>
        <end position="202"/>
    </location>
</feature>
<gene>
    <name evidence="2" type="ORF">GLAREA_06024</name>
</gene>
<accession>S3D3E6</accession>
<feature type="region of interest" description="Disordered" evidence="1">
    <location>
        <begin position="279"/>
        <end position="316"/>
    </location>
</feature>
<feature type="compositionally biased region" description="Basic and acidic residues" evidence="1">
    <location>
        <begin position="140"/>
        <end position="149"/>
    </location>
</feature>